<gene>
    <name evidence="1" type="ORF">L1987_30328</name>
</gene>
<protein>
    <submittedName>
        <fullName evidence="1">Uncharacterized protein</fullName>
    </submittedName>
</protein>
<dbReference type="EMBL" id="CM042027">
    <property type="protein sequence ID" value="KAI3802198.1"/>
    <property type="molecule type" value="Genomic_DNA"/>
</dbReference>
<sequence length="112" mass="13176">MTRVLFLCSIFEETLNDFSFCLTLHPLPLPFHSIDRILLLTLKFISLCSIVKKMKYDGFEEQRTNPCDLVGWFIYTYAQQTPFKSYLSDILALYNFEGIYDLVKFIKVIQEA</sequence>
<reference evidence="2" key="1">
    <citation type="journal article" date="2022" name="Mol. Ecol. Resour.">
        <title>The genomes of chicory, endive, great burdock and yacon provide insights into Asteraceae palaeo-polyploidization history and plant inulin production.</title>
        <authorList>
            <person name="Fan W."/>
            <person name="Wang S."/>
            <person name="Wang H."/>
            <person name="Wang A."/>
            <person name="Jiang F."/>
            <person name="Liu H."/>
            <person name="Zhao H."/>
            <person name="Xu D."/>
            <person name="Zhang Y."/>
        </authorList>
    </citation>
    <scope>NUCLEOTIDE SEQUENCE [LARGE SCALE GENOMIC DNA]</scope>
    <source>
        <strain evidence="2">cv. Yunnan</strain>
    </source>
</reference>
<dbReference type="Proteomes" id="UP001056120">
    <property type="component" value="Linkage Group LG10"/>
</dbReference>
<evidence type="ECO:0000313" key="2">
    <source>
        <dbReference type="Proteomes" id="UP001056120"/>
    </source>
</evidence>
<proteinExistence type="predicted"/>
<name>A0ACB9I3A2_9ASTR</name>
<accession>A0ACB9I3A2</accession>
<comment type="caution">
    <text evidence="1">The sequence shown here is derived from an EMBL/GenBank/DDBJ whole genome shotgun (WGS) entry which is preliminary data.</text>
</comment>
<keyword evidence="2" id="KW-1185">Reference proteome</keyword>
<organism evidence="1 2">
    <name type="scientific">Smallanthus sonchifolius</name>
    <dbReference type="NCBI Taxonomy" id="185202"/>
    <lineage>
        <taxon>Eukaryota</taxon>
        <taxon>Viridiplantae</taxon>
        <taxon>Streptophyta</taxon>
        <taxon>Embryophyta</taxon>
        <taxon>Tracheophyta</taxon>
        <taxon>Spermatophyta</taxon>
        <taxon>Magnoliopsida</taxon>
        <taxon>eudicotyledons</taxon>
        <taxon>Gunneridae</taxon>
        <taxon>Pentapetalae</taxon>
        <taxon>asterids</taxon>
        <taxon>campanulids</taxon>
        <taxon>Asterales</taxon>
        <taxon>Asteraceae</taxon>
        <taxon>Asteroideae</taxon>
        <taxon>Heliantheae alliance</taxon>
        <taxon>Millerieae</taxon>
        <taxon>Smallanthus</taxon>
    </lineage>
</organism>
<reference evidence="1 2" key="2">
    <citation type="journal article" date="2022" name="Mol. Ecol. Resour.">
        <title>The genomes of chicory, endive, great burdock and yacon provide insights into Asteraceae paleo-polyploidization history and plant inulin production.</title>
        <authorList>
            <person name="Fan W."/>
            <person name="Wang S."/>
            <person name="Wang H."/>
            <person name="Wang A."/>
            <person name="Jiang F."/>
            <person name="Liu H."/>
            <person name="Zhao H."/>
            <person name="Xu D."/>
            <person name="Zhang Y."/>
        </authorList>
    </citation>
    <scope>NUCLEOTIDE SEQUENCE [LARGE SCALE GENOMIC DNA]</scope>
    <source>
        <strain evidence="2">cv. Yunnan</strain>
        <tissue evidence="1">Leaves</tissue>
    </source>
</reference>
<evidence type="ECO:0000313" key="1">
    <source>
        <dbReference type="EMBL" id="KAI3802198.1"/>
    </source>
</evidence>